<gene>
    <name evidence="3" type="ORF">HK100_012822</name>
</gene>
<keyword evidence="2" id="KW-0472">Membrane</keyword>
<evidence type="ECO:0000256" key="2">
    <source>
        <dbReference type="SAM" id="Phobius"/>
    </source>
</evidence>
<dbReference type="Proteomes" id="UP001211907">
    <property type="component" value="Unassembled WGS sequence"/>
</dbReference>
<evidence type="ECO:0000313" key="3">
    <source>
        <dbReference type="EMBL" id="KAJ3120390.1"/>
    </source>
</evidence>
<accession>A0AAD5XCX5</accession>
<dbReference type="AlphaFoldDB" id="A0AAD5XCX5"/>
<evidence type="ECO:0000256" key="1">
    <source>
        <dbReference type="SAM" id="MobiDB-lite"/>
    </source>
</evidence>
<proteinExistence type="predicted"/>
<evidence type="ECO:0000313" key="4">
    <source>
        <dbReference type="Proteomes" id="UP001211907"/>
    </source>
</evidence>
<organism evidence="3 4">
    <name type="scientific">Physocladia obscura</name>
    <dbReference type="NCBI Taxonomy" id="109957"/>
    <lineage>
        <taxon>Eukaryota</taxon>
        <taxon>Fungi</taxon>
        <taxon>Fungi incertae sedis</taxon>
        <taxon>Chytridiomycota</taxon>
        <taxon>Chytridiomycota incertae sedis</taxon>
        <taxon>Chytridiomycetes</taxon>
        <taxon>Chytridiales</taxon>
        <taxon>Chytriomycetaceae</taxon>
        <taxon>Physocladia</taxon>
    </lineage>
</organism>
<keyword evidence="2" id="KW-1133">Transmembrane helix</keyword>
<protein>
    <submittedName>
        <fullName evidence="3">Uncharacterized protein</fullName>
    </submittedName>
</protein>
<name>A0AAD5XCX5_9FUNG</name>
<keyword evidence="4" id="KW-1185">Reference proteome</keyword>
<keyword evidence="2" id="KW-0812">Transmembrane</keyword>
<feature type="region of interest" description="Disordered" evidence="1">
    <location>
        <begin position="335"/>
        <end position="358"/>
    </location>
</feature>
<reference evidence="3" key="1">
    <citation type="submission" date="2020-05" db="EMBL/GenBank/DDBJ databases">
        <title>Phylogenomic resolution of chytrid fungi.</title>
        <authorList>
            <person name="Stajich J.E."/>
            <person name="Amses K."/>
            <person name="Simmons R."/>
            <person name="Seto K."/>
            <person name="Myers J."/>
            <person name="Bonds A."/>
            <person name="Quandt C.A."/>
            <person name="Barry K."/>
            <person name="Liu P."/>
            <person name="Grigoriev I."/>
            <person name="Longcore J.E."/>
            <person name="James T.Y."/>
        </authorList>
    </citation>
    <scope>NUCLEOTIDE SEQUENCE</scope>
    <source>
        <strain evidence="3">JEL0513</strain>
    </source>
</reference>
<feature type="compositionally biased region" description="Acidic residues" evidence="1">
    <location>
        <begin position="338"/>
        <end position="358"/>
    </location>
</feature>
<sequence length="358" mass="40375">MFQFSYDPSATRMLQFFMCETSPSTYATTPLADYRDPANPKSGPFLPQNKGHSPAIFTMQIPSNASACSTFAIFYRYYFPSNESLYNQYTLIYLTIDKNTSNWISSSLEPVPTSALSTNANYTDSGNTRNTLIQTAWILGIISLIIFALLLTLTRRYGKKRGLKQNYLNPVNCIGTCRNRDSLLGDSNFLVSKGESSTANFDDFAVNDGYNSDDEIFVFKGGFSMTQALSAASREKSLSYDASAYRSILKKKLAADFESVDVYDAGSTEKYQNYEASSSNLIWKPVKSPVAQKRVRFKHFVESALIDESKTTLPDNSFPESLFVDRVEEMLQKSEVLNENESDEYNSELDDNDDWRNE</sequence>
<feature type="transmembrane region" description="Helical" evidence="2">
    <location>
        <begin position="136"/>
        <end position="154"/>
    </location>
</feature>
<comment type="caution">
    <text evidence="3">The sequence shown here is derived from an EMBL/GenBank/DDBJ whole genome shotgun (WGS) entry which is preliminary data.</text>
</comment>
<dbReference type="EMBL" id="JADGJH010000970">
    <property type="protein sequence ID" value="KAJ3120390.1"/>
    <property type="molecule type" value="Genomic_DNA"/>
</dbReference>